<feature type="transmembrane region" description="Helical" evidence="5">
    <location>
        <begin position="247"/>
        <end position="264"/>
    </location>
</feature>
<feature type="transmembrane region" description="Helical" evidence="5">
    <location>
        <begin position="212"/>
        <end position="235"/>
    </location>
</feature>
<evidence type="ECO:0000256" key="1">
    <source>
        <dbReference type="ARBA" id="ARBA00004141"/>
    </source>
</evidence>
<keyword evidence="3 5" id="KW-1133">Transmembrane helix</keyword>
<dbReference type="AlphaFoldDB" id="A0A5J4Z189"/>
<feature type="transmembrane region" description="Helical" evidence="5">
    <location>
        <begin position="50"/>
        <end position="68"/>
    </location>
</feature>
<feature type="transmembrane region" description="Helical" evidence="5">
    <location>
        <begin position="152"/>
        <end position="175"/>
    </location>
</feature>
<proteinExistence type="predicted"/>
<evidence type="ECO:0000256" key="2">
    <source>
        <dbReference type="ARBA" id="ARBA00022692"/>
    </source>
</evidence>
<comment type="caution">
    <text evidence="6">The sequence shown here is derived from an EMBL/GenBank/DDBJ whole genome shotgun (WGS) entry which is preliminary data.</text>
</comment>
<evidence type="ECO:0000256" key="3">
    <source>
        <dbReference type="ARBA" id="ARBA00022989"/>
    </source>
</evidence>
<dbReference type="PANTHER" id="PTHR11040">
    <property type="entry name" value="ZINC/IRON TRANSPORTER"/>
    <property type="match status" value="1"/>
</dbReference>
<dbReference type="PANTHER" id="PTHR11040:SF210">
    <property type="entry name" value="ZINC-REGULATED TRANSPORTER 3"/>
    <property type="match status" value="1"/>
</dbReference>
<gene>
    <name evidence="6" type="ORF">FVE85_0362</name>
</gene>
<dbReference type="OMA" id="HESTGPC"/>
<organism evidence="6 7">
    <name type="scientific">Porphyridium purpureum</name>
    <name type="common">Red alga</name>
    <name type="synonym">Porphyridium cruentum</name>
    <dbReference type="NCBI Taxonomy" id="35688"/>
    <lineage>
        <taxon>Eukaryota</taxon>
        <taxon>Rhodophyta</taxon>
        <taxon>Bangiophyceae</taxon>
        <taxon>Porphyridiales</taxon>
        <taxon>Porphyridiaceae</taxon>
        <taxon>Porphyridium</taxon>
    </lineage>
</organism>
<comment type="subcellular location">
    <subcellularLocation>
        <location evidence="1">Membrane</location>
        <topology evidence="1">Multi-pass membrane protein</topology>
    </subcellularLocation>
</comment>
<keyword evidence="4 5" id="KW-0472">Membrane</keyword>
<evidence type="ECO:0000256" key="4">
    <source>
        <dbReference type="ARBA" id="ARBA00023136"/>
    </source>
</evidence>
<evidence type="ECO:0000256" key="5">
    <source>
        <dbReference type="SAM" id="Phobius"/>
    </source>
</evidence>
<keyword evidence="2 5" id="KW-0812">Transmembrane</keyword>
<accession>A0A5J4Z189</accession>
<feature type="transmembrane region" description="Helical" evidence="5">
    <location>
        <begin position="181"/>
        <end position="205"/>
    </location>
</feature>
<protein>
    <submittedName>
        <fullName evidence="6">Zinc transporter ZTP29</fullName>
    </submittedName>
</protein>
<sequence length="299" mass="30921">MGSDLAAETVTRSLDYGYALTLTTLAGLATVLGGFIVAAQDAVTQHSLGIYQAAAAGFMLSVTAFDLIPEVFETASSKLVAAAYFFGGVIAFIALGKVLPEPDLERFLKQASEYSHGGIAPAATGCDTEDPSAGDRANEHTRASRLAILKSGFLTTVAIAAHNLFEGICVCVASMDRKEFGIPLAVAIALHNIPEGICVAVIAYAATSSRSIAVLMSLVSGLTEPLGVGVVALLTKDVFGPDIISDMLALVAGIMAAISCFELLPSAYRLSGTKSTLLAVLFTAVLMYALLELVHALSS</sequence>
<name>A0A5J4Z189_PORPP</name>
<dbReference type="Pfam" id="PF02535">
    <property type="entry name" value="Zip"/>
    <property type="match status" value="1"/>
</dbReference>
<evidence type="ECO:0000313" key="7">
    <source>
        <dbReference type="Proteomes" id="UP000324585"/>
    </source>
</evidence>
<feature type="transmembrane region" description="Helical" evidence="5">
    <location>
        <begin position="276"/>
        <end position="297"/>
    </location>
</feature>
<dbReference type="OrthoDB" id="262547at2759"/>
<dbReference type="InterPro" id="IPR003689">
    <property type="entry name" value="ZIP"/>
</dbReference>
<dbReference type="GO" id="GO:0005385">
    <property type="term" value="F:zinc ion transmembrane transporter activity"/>
    <property type="evidence" value="ECO:0007669"/>
    <property type="project" value="TreeGrafter"/>
</dbReference>
<feature type="transmembrane region" description="Helical" evidence="5">
    <location>
        <begin position="16"/>
        <end position="38"/>
    </location>
</feature>
<dbReference type="Proteomes" id="UP000324585">
    <property type="component" value="Unassembled WGS sequence"/>
</dbReference>
<evidence type="ECO:0000313" key="6">
    <source>
        <dbReference type="EMBL" id="KAA8496633.1"/>
    </source>
</evidence>
<feature type="transmembrane region" description="Helical" evidence="5">
    <location>
        <begin position="80"/>
        <end position="99"/>
    </location>
</feature>
<dbReference type="EMBL" id="VRMN01000002">
    <property type="protein sequence ID" value="KAA8496633.1"/>
    <property type="molecule type" value="Genomic_DNA"/>
</dbReference>
<reference evidence="7" key="1">
    <citation type="journal article" date="2019" name="Nat. Commun.">
        <title>Expansion of phycobilisome linker gene families in mesophilic red algae.</title>
        <authorList>
            <person name="Lee J."/>
            <person name="Kim D."/>
            <person name="Bhattacharya D."/>
            <person name="Yoon H.S."/>
        </authorList>
    </citation>
    <scope>NUCLEOTIDE SEQUENCE [LARGE SCALE GENOMIC DNA]</scope>
    <source>
        <strain evidence="7">CCMP 1328</strain>
    </source>
</reference>
<keyword evidence="7" id="KW-1185">Reference proteome</keyword>
<dbReference type="GO" id="GO:0016020">
    <property type="term" value="C:membrane"/>
    <property type="evidence" value="ECO:0007669"/>
    <property type="project" value="UniProtKB-SubCell"/>
</dbReference>